<dbReference type="AlphaFoldDB" id="A0AAW2UUN0"/>
<accession>A0AAW2UUN0</accession>
<reference evidence="1" key="1">
    <citation type="submission" date="2020-06" db="EMBL/GenBank/DDBJ databases">
        <authorList>
            <person name="Li T."/>
            <person name="Hu X."/>
            <person name="Zhang T."/>
            <person name="Song X."/>
            <person name="Zhang H."/>
            <person name="Dai N."/>
            <person name="Sheng W."/>
            <person name="Hou X."/>
            <person name="Wei L."/>
        </authorList>
    </citation>
    <scope>NUCLEOTIDE SEQUENCE</scope>
    <source>
        <strain evidence="1">G02</strain>
        <tissue evidence="1">Leaf</tissue>
    </source>
</reference>
<evidence type="ECO:0008006" key="2">
    <source>
        <dbReference type="Google" id="ProtNLM"/>
    </source>
</evidence>
<gene>
    <name evidence="1" type="ORF">Sradi_1317100</name>
</gene>
<sequence>MNLQRRGIVEGYRGFMSENEDVLHIIFFCSFSRLVWAIYGLPWSALNSNSSCTEAWFRGVFGELHYTDWDFFLSILGLVGNEEF</sequence>
<organism evidence="1">
    <name type="scientific">Sesamum radiatum</name>
    <name type="common">Black benniseed</name>
    <dbReference type="NCBI Taxonomy" id="300843"/>
    <lineage>
        <taxon>Eukaryota</taxon>
        <taxon>Viridiplantae</taxon>
        <taxon>Streptophyta</taxon>
        <taxon>Embryophyta</taxon>
        <taxon>Tracheophyta</taxon>
        <taxon>Spermatophyta</taxon>
        <taxon>Magnoliopsida</taxon>
        <taxon>eudicotyledons</taxon>
        <taxon>Gunneridae</taxon>
        <taxon>Pentapetalae</taxon>
        <taxon>asterids</taxon>
        <taxon>lamiids</taxon>
        <taxon>Lamiales</taxon>
        <taxon>Pedaliaceae</taxon>
        <taxon>Sesamum</taxon>
    </lineage>
</organism>
<dbReference type="EMBL" id="JACGWJ010000005">
    <property type="protein sequence ID" value="KAL0419036.1"/>
    <property type="molecule type" value="Genomic_DNA"/>
</dbReference>
<evidence type="ECO:0000313" key="1">
    <source>
        <dbReference type="EMBL" id="KAL0419036.1"/>
    </source>
</evidence>
<name>A0AAW2UUN0_SESRA</name>
<protein>
    <recommendedName>
        <fullName evidence="2">Reverse transcriptase zinc-binding domain-containing protein</fullName>
    </recommendedName>
</protein>
<reference evidence="1" key="2">
    <citation type="journal article" date="2024" name="Plant">
        <title>Genomic evolution and insights into agronomic trait innovations of Sesamum species.</title>
        <authorList>
            <person name="Miao H."/>
            <person name="Wang L."/>
            <person name="Qu L."/>
            <person name="Liu H."/>
            <person name="Sun Y."/>
            <person name="Le M."/>
            <person name="Wang Q."/>
            <person name="Wei S."/>
            <person name="Zheng Y."/>
            <person name="Lin W."/>
            <person name="Duan Y."/>
            <person name="Cao H."/>
            <person name="Xiong S."/>
            <person name="Wang X."/>
            <person name="Wei L."/>
            <person name="Li C."/>
            <person name="Ma Q."/>
            <person name="Ju M."/>
            <person name="Zhao R."/>
            <person name="Li G."/>
            <person name="Mu C."/>
            <person name="Tian Q."/>
            <person name="Mei H."/>
            <person name="Zhang T."/>
            <person name="Gao T."/>
            <person name="Zhang H."/>
        </authorList>
    </citation>
    <scope>NUCLEOTIDE SEQUENCE</scope>
    <source>
        <strain evidence="1">G02</strain>
    </source>
</reference>
<comment type="caution">
    <text evidence="1">The sequence shown here is derived from an EMBL/GenBank/DDBJ whole genome shotgun (WGS) entry which is preliminary data.</text>
</comment>
<proteinExistence type="predicted"/>